<organism evidence="1 2">
    <name type="scientific">Desulfosalsimonas propionicica</name>
    <dbReference type="NCBI Taxonomy" id="332175"/>
    <lineage>
        <taxon>Bacteria</taxon>
        <taxon>Pseudomonadati</taxon>
        <taxon>Thermodesulfobacteriota</taxon>
        <taxon>Desulfobacteria</taxon>
        <taxon>Desulfobacterales</taxon>
        <taxon>Desulfosalsimonadaceae</taxon>
        <taxon>Desulfosalsimonas</taxon>
    </lineage>
</organism>
<evidence type="ECO:0000313" key="2">
    <source>
        <dbReference type="Proteomes" id="UP000525298"/>
    </source>
</evidence>
<name>A0A7W0CA35_9BACT</name>
<feature type="non-terminal residue" evidence="1">
    <location>
        <position position="1"/>
    </location>
</feature>
<protein>
    <submittedName>
        <fullName evidence="1">Uncharacterized protein</fullName>
    </submittedName>
</protein>
<proteinExistence type="predicted"/>
<sequence length="180" mass="20750">NVRHMDSGIIGTSSSDYILFTNPSRHFPDESFLPGNIENARAFFKDSGRNFLFGSREKTIQFFARLFLSGQAENRGEDLQRFSAEDFCGFRQKKTGWFSRWKFLWCWPEKGRKFFRCFPSGDFCPGPQKTTWSFFMVLSPAVSVGFGRKRSRRFTPDHLRPAAYERGLEAGGPSRLESGK</sequence>
<accession>A0A7W0CA35</accession>
<evidence type="ECO:0000313" key="1">
    <source>
        <dbReference type="EMBL" id="MBA2881905.1"/>
    </source>
</evidence>
<comment type="caution">
    <text evidence="1">The sequence shown here is derived from an EMBL/GenBank/DDBJ whole genome shotgun (WGS) entry which is preliminary data.</text>
</comment>
<dbReference type="AlphaFoldDB" id="A0A7W0CA35"/>
<reference evidence="1 2" key="1">
    <citation type="submission" date="2020-07" db="EMBL/GenBank/DDBJ databases">
        <title>Genomic Encyclopedia of Type Strains, Phase IV (KMG-IV): sequencing the most valuable type-strain genomes for metagenomic binning, comparative biology and taxonomic classification.</title>
        <authorList>
            <person name="Goeker M."/>
        </authorList>
    </citation>
    <scope>NUCLEOTIDE SEQUENCE [LARGE SCALE GENOMIC DNA]</scope>
    <source>
        <strain evidence="1 2">DSM 17721</strain>
    </source>
</reference>
<dbReference type="Proteomes" id="UP000525298">
    <property type="component" value="Unassembled WGS sequence"/>
</dbReference>
<gene>
    <name evidence="1" type="ORF">HNR65_002239</name>
</gene>
<dbReference type="EMBL" id="JACDUS010000006">
    <property type="protein sequence ID" value="MBA2881905.1"/>
    <property type="molecule type" value="Genomic_DNA"/>
</dbReference>
<keyword evidence="2" id="KW-1185">Reference proteome</keyword>